<feature type="signal peptide" evidence="3">
    <location>
        <begin position="1"/>
        <end position="35"/>
    </location>
</feature>
<evidence type="ECO:0000259" key="4">
    <source>
        <dbReference type="Pfam" id="PF13947"/>
    </source>
</evidence>
<organism evidence="5 6">
    <name type="scientific">Rhynchospora breviuscula</name>
    <dbReference type="NCBI Taxonomy" id="2022672"/>
    <lineage>
        <taxon>Eukaryota</taxon>
        <taxon>Viridiplantae</taxon>
        <taxon>Streptophyta</taxon>
        <taxon>Embryophyta</taxon>
        <taxon>Tracheophyta</taxon>
        <taxon>Spermatophyta</taxon>
        <taxon>Magnoliopsida</taxon>
        <taxon>Liliopsida</taxon>
        <taxon>Poales</taxon>
        <taxon>Cyperaceae</taxon>
        <taxon>Cyperoideae</taxon>
        <taxon>Rhynchosporeae</taxon>
        <taxon>Rhynchospora</taxon>
    </lineage>
</organism>
<protein>
    <recommendedName>
        <fullName evidence="4">Wall-associated receptor kinase galacturonan-binding domain-containing protein</fullName>
    </recommendedName>
</protein>
<dbReference type="GO" id="GO:0016020">
    <property type="term" value="C:membrane"/>
    <property type="evidence" value="ECO:0007669"/>
    <property type="project" value="UniProtKB-SubCell"/>
</dbReference>
<name>A0A9Q0CMP3_9POAL</name>
<evidence type="ECO:0000256" key="2">
    <source>
        <dbReference type="ARBA" id="ARBA00022729"/>
    </source>
</evidence>
<feature type="chain" id="PRO_5040331865" description="Wall-associated receptor kinase galacturonan-binding domain-containing protein" evidence="3">
    <location>
        <begin position="36"/>
        <end position="353"/>
    </location>
</feature>
<proteinExistence type="predicted"/>
<comment type="caution">
    <text evidence="5">The sequence shown here is derived from an EMBL/GenBank/DDBJ whole genome shotgun (WGS) entry which is preliminary data.</text>
</comment>
<evidence type="ECO:0000313" key="5">
    <source>
        <dbReference type="EMBL" id="KAJ1696560.1"/>
    </source>
</evidence>
<evidence type="ECO:0000256" key="1">
    <source>
        <dbReference type="ARBA" id="ARBA00004167"/>
    </source>
</evidence>
<dbReference type="EMBL" id="JAMQYH010000002">
    <property type="protein sequence ID" value="KAJ1696560.1"/>
    <property type="molecule type" value="Genomic_DNA"/>
</dbReference>
<dbReference type="AlphaFoldDB" id="A0A9Q0CMP3"/>
<keyword evidence="6" id="KW-1185">Reference proteome</keyword>
<keyword evidence="2 3" id="KW-0732">Signal</keyword>
<feature type="domain" description="Wall-associated receptor kinase galacturonan-binding" evidence="4">
    <location>
        <begin position="46"/>
        <end position="105"/>
    </location>
</feature>
<dbReference type="OrthoDB" id="4062651at2759"/>
<dbReference type="InterPro" id="IPR025287">
    <property type="entry name" value="WAK_GUB"/>
</dbReference>
<dbReference type="Pfam" id="PF13947">
    <property type="entry name" value="GUB_WAK_bind"/>
    <property type="match status" value="1"/>
</dbReference>
<evidence type="ECO:0000256" key="3">
    <source>
        <dbReference type="SAM" id="SignalP"/>
    </source>
</evidence>
<dbReference type="Proteomes" id="UP001151287">
    <property type="component" value="Unassembled WGS sequence"/>
</dbReference>
<evidence type="ECO:0000313" key="6">
    <source>
        <dbReference type="Proteomes" id="UP001151287"/>
    </source>
</evidence>
<gene>
    <name evidence="5" type="ORF">LUZ63_005072</name>
</gene>
<reference evidence="5" key="1">
    <citation type="journal article" date="2022" name="Cell">
        <title>Repeat-based holocentromeres influence genome architecture and karyotype evolution.</title>
        <authorList>
            <person name="Hofstatter P.G."/>
            <person name="Thangavel G."/>
            <person name="Lux T."/>
            <person name="Neumann P."/>
            <person name="Vondrak T."/>
            <person name="Novak P."/>
            <person name="Zhang M."/>
            <person name="Costa L."/>
            <person name="Castellani M."/>
            <person name="Scott A."/>
            <person name="Toegelov H."/>
            <person name="Fuchs J."/>
            <person name="Mata-Sucre Y."/>
            <person name="Dias Y."/>
            <person name="Vanzela A.L.L."/>
            <person name="Huettel B."/>
            <person name="Almeida C.C.S."/>
            <person name="Simkova H."/>
            <person name="Souza G."/>
            <person name="Pedrosa-Harand A."/>
            <person name="Macas J."/>
            <person name="Mayer K.F.X."/>
            <person name="Houben A."/>
            <person name="Marques A."/>
        </authorList>
    </citation>
    <scope>NUCLEOTIDE SEQUENCE</scope>
    <source>
        <strain evidence="5">RhyBre1mFocal</strain>
    </source>
</reference>
<dbReference type="GO" id="GO:0030247">
    <property type="term" value="F:polysaccharide binding"/>
    <property type="evidence" value="ECO:0007669"/>
    <property type="project" value="InterPro"/>
</dbReference>
<comment type="subcellular location">
    <subcellularLocation>
        <location evidence="1">Membrane</location>
        <topology evidence="1">Single-pass membrane protein</topology>
    </subcellularLocation>
</comment>
<sequence length="353" mass="39329">MQETKINFLQAVHTANTVVALLHLLLLLVPSKTKATESSTMSRPGCPDNCGGIPIPYPFGFYDRPNCYLSDAFKISCNATTYSGKSTFTPYWLGRQVLDISLSLGEARLSTPISSQCYNTTTKINDYSRWKWNLTSLPYRFNHEKNKIVVIGCSTLAYVQYSINQNTYWGACGSWCYRSETLTNGSCSGIGCSQTVIPKGTNYILFSFEEKYNNSRIYNFSQCGYAMVMEADTFTFKSDYITTDDALERENLPIVIDWFIDNTTCNNAWANESSYACKSKNSECVDSISGLGYFCNCSRGYQGNPYLEGAGGCQVNNHAPTPGNVTIPKEDIAALVLLAGNKKRRIHANSTWQ</sequence>
<dbReference type="PANTHER" id="PTHR33491">
    <property type="entry name" value="OSJNBA0016N04.9 PROTEIN"/>
    <property type="match status" value="1"/>
</dbReference>
<accession>A0A9Q0CMP3</accession>